<dbReference type="GO" id="GO:0015920">
    <property type="term" value="P:lipopolysaccharide transport"/>
    <property type="evidence" value="ECO:0007669"/>
    <property type="project" value="InterPro"/>
</dbReference>
<feature type="domain" description="Organic solvent tolerance-like N-terminal" evidence="6">
    <location>
        <begin position="93"/>
        <end position="228"/>
    </location>
</feature>
<evidence type="ECO:0000256" key="3">
    <source>
        <dbReference type="ARBA" id="ARBA00023237"/>
    </source>
</evidence>
<keyword evidence="1 4" id="KW-0732">Signal</keyword>
<dbReference type="Proteomes" id="UP001150830">
    <property type="component" value="Unassembled WGS sequence"/>
</dbReference>
<comment type="similarity">
    <text evidence="4">Belongs to the LptD family.</text>
</comment>
<dbReference type="AlphaFoldDB" id="A0A9X3EGD9"/>
<accession>A0A9X3EGD9</accession>
<dbReference type="Pfam" id="PF04453">
    <property type="entry name" value="LptD"/>
    <property type="match status" value="1"/>
</dbReference>
<evidence type="ECO:0000256" key="4">
    <source>
        <dbReference type="HAMAP-Rule" id="MF_01411"/>
    </source>
</evidence>
<gene>
    <name evidence="4 8" type="primary">lptD</name>
    <name evidence="8" type="ORF">OUO13_01240</name>
</gene>
<protein>
    <recommendedName>
        <fullName evidence="4">LPS-assembly protein LptD</fullName>
    </recommendedName>
</protein>
<comment type="function">
    <text evidence="4">Together with LptE, is involved in the assembly of lipopolysaccharide (LPS) at the surface of the outer membrane.</text>
</comment>
<evidence type="ECO:0000256" key="1">
    <source>
        <dbReference type="ARBA" id="ARBA00022729"/>
    </source>
</evidence>
<organism evidence="8 9">
    <name type="scientific">Parathalassolituus penaei</name>
    <dbReference type="NCBI Taxonomy" id="2997323"/>
    <lineage>
        <taxon>Bacteria</taxon>
        <taxon>Pseudomonadati</taxon>
        <taxon>Pseudomonadota</taxon>
        <taxon>Gammaproteobacteria</taxon>
        <taxon>Oceanospirillales</taxon>
        <taxon>Oceanospirillaceae</taxon>
        <taxon>Parathalassolituus</taxon>
    </lineage>
</organism>
<evidence type="ECO:0000256" key="5">
    <source>
        <dbReference type="SAM" id="MobiDB-lite"/>
    </source>
</evidence>
<dbReference type="GO" id="GO:0043165">
    <property type="term" value="P:Gram-negative-bacterium-type cell outer membrane assembly"/>
    <property type="evidence" value="ECO:0007669"/>
    <property type="project" value="UniProtKB-UniRule"/>
</dbReference>
<dbReference type="HAMAP" id="MF_01411">
    <property type="entry name" value="LPS_assembly_LptD"/>
    <property type="match status" value="1"/>
</dbReference>
<feature type="domain" description="LptD C-terminal" evidence="7">
    <location>
        <begin position="336"/>
        <end position="725"/>
    </location>
</feature>
<dbReference type="Pfam" id="PF03968">
    <property type="entry name" value="LptD_N"/>
    <property type="match status" value="1"/>
</dbReference>
<dbReference type="InterPro" id="IPR020889">
    <property type="entry name" value="LipoPS_assembly_LptD"/>
</dbReference>
<name>A0A9X3EGD9_9GAMM</name>
<dbReference type="GO" id="GO:0009279">
    <property type="term" value="C:cell outer membrane"/>
    <property type="evidence" value="ECO:0007669"/>
    <property type="project" value="UniProtKB-SubCell"/>
</dbReference>
<dbReference type="GO" id="GO:1990351">
    <property type="term" value="C:transporter complex"/>
    <property type="evidence" value="ECO:0007669"/>
    <property type="project" value="TreeGrafter"/>
</dbReference>
<evidence type="ECO:0000256" key="2">
    <source>
        <dbReference type="ARBA" id="ARBA00023136"/>
    </source>
</evidence>
<comment type="subunit">
    <text evidence="4">Component of the lipopolysaccharide transport and assembly complex. Interacts with LptE and LptA.</text>
</comment>
<comment type="caution">
    <text evidence="8">The sequence shown here is derived from an EMBL/GenBank/DDBJ whole genome shotgun (WGS) entry which is preliminary data.</text>
</comment>
<dbReference type="InterPro" id="IPR007543">
    <property type="entry name" value="LptD_C"/>
</dbReference>
<evidence type="ECO:0000313" key="8">
    <source>
        <dbReference type="EMBL" id="MCY0963811.1"/>
    </source>
</evidence>
<keyword evidence="2 4" id="KW-0472">Membrane</keyword>
<feature type="region of interest" description="Disordered" evidence="5">
    <location>
        <begin position="1"/>
        <end position="21"/>
    </location>
</feature>
<dbReference type="InterPro" id="IPR050218">
    <property type="entry name" value="LptD"/>
</dbReference>
<sequence>MADVSHFDEPPAQPPASTPAPSAMAVSVRYLLVPLLLSPVLGAHGEDNPAASLNWYTRSQLTAAEQAKLPSYCSGDYRRSKIEALDDRRLIAEADESRIDSNGDALLSGNVVMQHGSYQLHSSAAHWRNDLRQAWFDGEVSLYSDDVVVNSDSASFQETGPEPGDGSLTLNSAEYSLPDRHMRGSAESMTTSSDGTVNLEDATMTYCEPGRNDWEMAASNIYLDQEKGVGSAWHTRLRFYNVPILYIPYYRFPIDDQRTTGFLDPVFGINSNGSLSELKLPFYLNLAANADATLTPHYLDDHGWIWENQFRHKSATFGDGELNYNYLNKDSTTEEERWLLNITQRGTFGEHWSHRWVYNKISDDDYLADLNSSVSLDRTTHLPRRGVVAYADDNKTLDFTVESFQTIDPDIDLSNRPYRRLPDLRLGYQLRDSEWQTTHVVEGTRFTRDHEAIIDGSAQTLTGFDALDGDRLVADNGVFYRLENSWGYLMPGAEYRYRQYDLYSDEDLTDTRSGEVHLGAARYSLDSGITLERTTALGSLPLRQTLEPRLYWVRSPAQGDQEYIPTFDTRRTTVSYDSLFRGDRFTGQDRLADLNQLSMGVTTRLLTEEGDEWLKFSMGRVTYFDSRKVQLTSDDLPENLGTSSILSETEWHPWRSWALYQMTEWDSYQNYARQNRYGVTYRNEHNQMLNLASNRVQEENADYDGIDTTLYQADAGAFWALNDSWALTGRVLKDLKSYDTDERRPVSPWLETLAGVEYQNCCWRVQMLYRNMSPTADDDAEFSTYQRHSLMFSFQLKGLGTFGSSTDSTISQSIKGYTKRSYHDY</sequence>
<dbReference type="EMBL" id="JAPNOA010000006">
    <property type="protein sequence ID" value="MCY0963811.1"/>
    <property type="molecule type" value="Genomic_DNA"/>
</dbReference>
<reference evidence="8" key="1">
    <citation type="submission" date="2022-11" db="EMBL/GenBank/DDBJ databases">
        <title>Parathalassolutuus dongxingensis gen. nov., sp. nov., a novel member of family Oceanospirillaceae isolated from a coastal shrimp pond in Guangxi, China.</title>
        <authorList>
            <person name="Chen H."/>
        </authorList>
    </citation>
    <scope>NUCLEOTIDE SEQUENCE</scope>
    <source>
        <strain evidence="8">G-43</strain>
    </source>
</reference>
<keyword evidence="3 4" id="KW-0998">Cell outer membrane</keyword>
<keyword evidence="9" id="KW-1185">Reference proteome</keyword>
<comment type="subcellular location">
    <subcellularLocation>
        <location evidence="4">Cell outer membrane</location>
    </subcellularLocation>
</comment>
<dbReference type="RefSeq" id="WP_283172031.1">
    <property type="nucleotide sequence ID" value="NZ_JAPNOA010000006.1"/>
</dbReference>
<dbReference type="PANTHER" id="PTHR30189">
    <property type="entry name" value="LPS-ASSEMBLY PROTEIN"/>
    <property type="match status" value="1"/>
</dbReference>
<proteinExistence type="inferred from homology"/>
<evidence type="ECO:0000259" key="7">
    <source>
        <dbReference type="Pfam" id="PF04453"/>
    </source>
</evidence>
<dbReference type="InterPro" id="IPR005653">
    <property type="entry name" value="OstA-like_N"/>
</dbReference>
<dbReference type="PANTHER" id="PTHR30189:SF1">
    <property type="entry name" value="LPS-ASSEMBLY PROTEIN LPTD"/>
    <property type="match status" value="1"/>
</dbReference>
<evidence type="ECO:0000313" key="9">
    <source>
        <dbReference type="Proteomes" id="UP001150830"/>
    </source>
</evidence>
<comment type="caution">
    <text evidence="4">Lacks conserved residue(s) required for the propagation of feature annotation.</text>
</comment>
<evidence type="ECO:0000259" key="6">
    <source>
        <dbReference type="Pfam" id="PF03968"/>
    </source>
</evidence>